<dbReference type="SMART" id="SM00479">
    <property type="entry name" value="EXOIII"/>
    <property type="match status" value="1"/>
</dbReference>
<evidence type="ECO:0000313" key="5">
    <source>
        <dbReference type="Proteomes" id="UP000036458"/>
    </source>
</evidence>
<organism evidence="4 5">
    <name type="scientific">Rufibacter radiotolerans</name>
    <dbReference type="NCBI Taxonomy" id="1379910"/>
    <lineage>
        <taxon>Bacteria</taxon>
        <taxon>Pseudomonadati</taxon>
        <taxon>Bacteroidota</taxon>
        <taxon>Cytophagia</taxon>
        <taxon>Cytophagales</taxon>
        <taxon>Hymenobacteraceae</taxon>
        <taxon>Rufibacter</taxon>
    </lineage>
</organism>
<comment type="subunit">
    <text evidence="2">DNA polymerase III contains a core (composed of alpha, epsilon and theta chains) that associates with a tau subunit. This core dimerizes to form the POLIII' complex. PolIII' associates with the gamma complex (composed of gamma, delta, delta', psi and chi chains) and with the beta chain to form the complete DNA polymerase III complex.</text>
</comment>
<feature type="domain" description="Exonuclease" evidence="3">
    <location>
        <begin position="2"/>
        <end position="167"/>
    </location>
</feature>
<dbReference type="GO" id="GO:0006259">
    <property type="term" value="P:DNA metabolic process"/>
    <property type="evidence" value="ECO:0007669"/>
    <property type="project" value="UniProtKB-ARBA"/>
</dbReference>
<evidence type="ECO:0000256" key="1">
    <source>
        <dbReference type="ARBA" id="ARBA00025483"/>
    </source>
</evidence>
<dbReference type="InterPro" id="IPR036397">
    <property type="entry name" value="RNaseH_sf"/>
</dbReference>
<dbReference type="RefSeq" id="WP_048919671.1">
    <property type="nucleotide sequence ID" value="NZ_CP010777.1"/>
</dbReference>
<dbReference type="PANTHER" id="PTHR30231:SF42">
    <property type="entry name" value="EXONUCLEASE"/>
    <property type="match status" value="1"/>
</dbReference>
<dbReference type="Gene3D" id="3.30.420.10">
    <property type="entry name" value="Ribonuclease H-like superfamily/Ribonuclease H"/>
    <property type="match status" value="1"/>
</dbReference>
<accession>A0A0H4VLS3</accession>
<dbReference type="Proteomes" id="UP000036458">
    <property type="component" value="Chromosome"/>
</dbReference>
<dbReference type="AlphaFoldDB" id="A0A0H4VLS3"/>
<dbReference type="OrthoDB" id="9803913at2"/>
<evidence type="ECO:0000256" key="2">
    <source>
        <dbReference type="ARBA" id="ARBA00026073"/>
    </source>
</evidence>
<evidence type="ECO:0000259" key="3">
    <source>
        <dbReference type="SMART" id="SM00479"/>
    </source>
</evidence>
<dbReference type="Pfam" id="PF00929">
    <property type="entry name" value="RNase_T"/>
    <property type="match status" value="1"/>
</dbReference>
<proteinExistence type="predicted"/>
<dbReference type="GO" id="GO:0008408">
    <property type="term" value="F:3'-5' exonuclease activity"/>
    <property type="evidence" value="ECO:0007669"/>
    <property type="project" value="TreeGrafter"/>
</dbReference>
<evidence type="ECO:0000313" key="4">
    <source>
        <dbReference type="EMBL" id="AKQ44862.1"/>
    </source>
</evidence>
<reference evidence="4 5" key="1">
    <citation type="submission" date="2015-01" db="EMBL/GenBank/DDBJ databases">
        <title>Rufibacter sp./DG31D/ whole genome sequencing.</title>
        <authorList>
            <person name="Kim M.K."/>
            <person name="Srinivasan S."/>
            <person name="Lee J.-J."/>
        </authorList>
    </citation>
    <scope>NUCLEOTIDE SEQUENCE [LARGE SCALE GENOMIC DNA]</scope>
    <source>
        <strain evidence="4 5">DG31D</strain>
    </source>
</reference>
<gene>
    <name evidence="4" type="ORF">TH63_03255</name>
</gene>
<sequence length="206" mass="23433">MNFITLDFETATPERDSPCEIGLTFVQNGQIMGTQSWLIKPKSYPYFNGMNISIHGIKPQDVKNSPTFDTVWQELKPLLENQLVIAHNASFDMSVLRATLNTYRLPFPELQYACSVQFSKQVWQGLPQYDLKSLCNRHGIQFKHHRAAADSYACAELTLRALEKMACSCLEDFPEKLKVNFGRLFEGGYTASSVKKAPKPRKAFPF</sequence>
<dbReference type="GO" id="GO:0005829">
    <property type="term" value="C:cytosol"/>
    <property type="evidence" value="ECO:0007669"/>
    <property type="project" value="TreeGrafter"/>
</dbReference>
<dbReference type="STRING" id="1379910.TH63_03255"/>
<dbReference type="EMBL" id="CP010777">
    <property type="protein sequence ID" value="AKQ44862.1"/>
    <property type="molecule type" value="Genomic_DNA"/>
</dbReference>
<dbReference type="FunFam" id="3.30.420.10:FF:000045">
    <property type="entry name" value="3'-5' exonuclease DinG"/>
    <property type="match status" value="1"/>
</dbReference>
<dbReference type="GO" id="GO:0003676">
    <property type="term" value="F:nucleic acid binding"/>
    <property type="evidence" value="ECO:0007669"/>
    <property type="project" value="InterPro"/>
</dbReference>
<protein>
    <submittedName>
        <fullName evidence="4">DNA polymerase III subunit epsilon</fullName>
    </submittedName>
</protein>
<dbReference type="KEGG" id="ruf:TH63_03255"/>
<keyword evidence="5" id="KW-1185">Reference proteome</keyword>
<dbReference type="CDD" id="cd06130">
    <property type="entry name" value="DNA_pol_III_epsilon_like"/>
    <property type="match status" value="1"/>
</dbReference>
<dbReference type="PANTHER" id="PTHR30231">
    <property type="entry name" value="DNA POLYMERASE III SUBUNIT EPSILON"/>
    <property type="match status" value="1"/>
</dbReference>
<dbReference type="SUPFAM" id="SSF53098">
    <property type="entry name" value="Ribonuclease H-like"/>
    <property type="match status" value="1"/>
</dbReference>
<name>A0A0H4VLS3_9BACT</name>
<dbReference type="InterPro" id="IPR013520">
    <property type="entry name" value="Ribonucl_H"/>
</dbReference>
<dbReference type="PATRIC" id="fig|1379910.4.peg.701"/>
<comment type="function">
    <text evidence="1">DNA polymerase III is a complex, multichain enzyme responsible for most of the replicative synthesis in bacteria. The epsilon subunit contain the editing function and is a proofreading 3'-5' exonuclease.</text>
</comment>
<dbReference type="InterPro" id="IPR012337">
    <property type="entry name" value="RNaseH-like_sf"/>
</dbReference>